<gene>
    <name evidence="3" type="ORF">LTRI10_LOCUS32424</name>
</gene>
<feature type="region of interest" description="Disordered" evidence="1">
    <location>
        <begin position="17"/>
        <end position="46"/>
    </location>
</feature>
<keyword evidence="2" id="KW-0472">Membrane</keyword>
<dbReference type="AlphaFoldDB" id="A0AAV2F0S3"/>
<proteinExistence type="predicted"/>
<evidence type="ECO:0000256" key="1">
    <source>
        <dbReference type="SAM" id="MobiDB-lite"/>
    </source>
</evidence>
<sequence>MSASLAADLDSFQHGYDQSFMGPMKESLGAGGDRPPTPKSHVESDSLPRTQAGWLAACMTPWIMPWLAGCGWLLLSFWIVIPFVDSSCHLRLMMKFLKTQFILSYSHHHHYRIEDSIPSP</sequence>
<evidence type="ECO:0000313" key="3">
    <source>
        <dbReference type="EMBL" id="CAL1391729.1"/>
    </source>
</evidence>
<accession>A0AAV2F0S3</accession>
<protein>
    <submittedName>
        <fullName evidence="3">Uncharacterized protein</fullName>
    </submittedName>
</protein>
<keyword evidence="2" id="KW-1133">Transmembrane helix</keyword>
<organism evidence="3 4">
    <name type="scientific">Linum trigynum</name>
    <dbReference type="NCBI Taxonomy" id="586398"/>
    <lineage>
        <taxon>Eukaryota</taxon>
        <taxon>Viridiplantae</taxon>
        <taxon>Streptophyta</taxon>
        <taxon>Embryophyta</taxon>
        <taxon>Tracheophyta</taxon>
        <taxon>Spermatophyta</taxon>
        <taxon>Magnoliopsida</taxon>
        <taxon>eudicotyledons</taxon>
        <taxon>Gunneridae</taxon>
        <taxon>Pentapetalae</taxon>
        <taxon>rosids</taxon>
        <taxon>fabids</taxon>
        <taxon>Malpighiales</taxon>
        <taxon>Linaceae</taxon>
        <taxon>Linum</taxon>
    </lineage>
</organism>
<name>A0AAV2F0S3_9ROSI</name>
<keyword evidence="4" id="KW-1185">Reference proteome</keyword>
<dbReference type="EMBL" id="OZ034819">
    <property type="protein sequence ID" value="CAL1391729.1"/>
    <property type="molecule type" value="Genomic_DNA"/>
</dbReference>
<dbReference type="Proteomes" id="UP001497516">
    <property type="component" value="Chromosome 6"/>
</dbReference>
<feature type="transmembrane region" description="Helical" evidence="2">
    <location>
        <begin position="63"/>
        <end position="84"/>
    </location>
</feature>
<evidence type="ECO:0000256" key="2">
    <source>
        <dbReference type="SAM" id="Phobius"/>
    </source>
</evidence>
<evidence type="ECO:0000313" key="4">
    <source>
        <dbReference type="Proteomes" id="UP001497516"/>
    </source>
</evidence>
<keyword evidence="2" id="KW-0812">Transmembrane</keyword>
<reference evidence="3 4" key="1">
    <citation type="submission" date="2024-04" db="EMBL/GenBank/DDBJ databases">
        <authorList>
            <person name="Fracassetti M."/>
        </authorList>
    </citation>
    <scope>NUCLEOTIDE SEQUENCE [LARGE SCALE GENOMIC DNA]</scope>
</reference>